<gene>
    <name evidence="1" type="ORF">M8T91_09695</name>
</gene>
<dbReference type="Proteomes" id="UP001321520">
    <property type="component" value="Chromosome"/>
</dbReference>
<evidence type="ECO:0000313" key="2">
    <source>
        <dbReference type="Proteomes" id="UP001321520"/>
    </source>
</evidence>
<organism evidence="1 2">
    <name type="scientific">Microbulbifer spongiae</name>
    <dbReference type="NCBI Taxonomy" id="2944933"/>
    <lineage>
        <taxon>Bacteria</taxon>
        <taxon>Pseudomonadati</taxon>
        <taxon>Pseudomonadota</taxon>
        <taxon>Gammaproteobacteria</taxon>
        <taxon>Cellvibrionales</taxon>
        <taxon>Microbulbiferaceae</taxon>
        <taxon>Microbulbifer</taxon>
    </lineage>
</organism>
<dbReference type="EMBL" id="CP098023">
    <property type="protein sequence ID" value="WKD48212.1"/>
    <property type="molecule type" value="Genomic_DNA"/>
</dbReference>
<keyword evidence="2" id="KW-1185">Reference proteome</keyword>
<proteinExistence type="predicted"/>
<accession>A0ABY9E792</accession>
<reference evidence="1 2" key="1">
    <citation type="submission" date="2022-05" db="EMBL/GenBank/DDBJ databases">
        <title>Microbulbifer sp. nov., isolated from sponge.</title>
        <authorList>
            <person name="Gao L."/>
        </authorList>
    </citation>
    <scope>NUCLEOTIDE SEQUENCE [LARGE SCALE GENOMIC DNA]</scope>
    <source>
        <strain evidence="1 2">MI-G</strain>
    </source>
</reference>
<dbReference type="RefSeq" id="WP_301413869.1">
    <property type="nucleotide sequence ID" value="NZ_CP098023.1"/>
</dbReference>
<name>A0ABY9E792_9GAMM</name>
<sequence>MLRIKEFSTLIQKALPKGFVFENPGGGKTTVLGHSLEKVSYRRGSSTIYLSYTDMFDVYSHFRGMEVSSPDLKLFRPAVFDPDARPAGHSCNCTFLFKALNLIGLAGQIYGGGVRGNPFKVKFN</sequence>
<protein>
    <submittedName>
        <fullName evidence="1">Uncharacterized protein</fullName>
    </submittedName>
</protein>
<evidence type="ECO:0000313" key="1">
    <source>
        <dbReference type="EMBL" id="WKD48212.1"/>
    </source>
</evidence>